<accession>A0A5E7AD99</accession>
<name>A0A5E7AD99_PSEFL</name>
<evidence type="ECO:0000313" key="2">
    <source>
        <dbReference type="Proteomes" id="UP000326437"/>
    </source>
</evidence>
<gene>
    <name evidence="1" type="ORF">PS685_05197</name>
</gene>
<dbReference type="Proteomes" id="UP000326437">
    <property type="component" value="Unassembled WGS sequence"/>
</dbReference>
<proteinExistence type="predicted"/>
<sequence>MRVLQQQRLNLAACFHDHPVGPWRQTKDPLAFYHLIHQQGAVRGAVEHAELAGGVEGDETFATFFGGDFNDRRGAHLEGTDLLQTRFAIRVARHEPLGQAAFGVAEDQRDTAHQLGAGSNLGVAVF</sequence>
<evidence type="ECO:0000313" key="1">
    <source>
        <dbReference type="EMBL" id="VVN73951.1"/>
    </source>
</evidence>
<dbReference type="EMBL" id="CABVHO010000280">
    <property type="protein sequence ID" value="VVN73951.1"/>
    <property type="molecule type" value="Genomic_DNA"/>
</dbReference>
<organism evidence="1 2">
    <name type="scientific">Pseudomonas fluorescens</name>
    <dbReference type="NCBI Taxonomy" id="294"/>
    <lineage>
        <taxon>Bacteria</taxon>
        <taxon>Pseudomonadati</taxon>
        <taxon>Pseudomonadota</taxon>
        <taxon>Gammaproteobacteria</taxon>
        <taxon>Pseudomonadales</taxon>
        <taxon>Pseudomonadaceae</taxon>
        <taxon>Pseudomonas</taxon>
    </lineage>
</organism>
<protein>
    <submittedName>
        <fullName evidence="1">Uncharacterized protein</fullName>
    </submittedName>
</protein>
<reference evidence="1 2" key="1">
    <citation type="submission" date="2019-09" db="EMBL/GenBank/DDBJ databases">
        <authorList>
            <person name="Chandra G."/>
            <person name="Truman W A."/>
        </authorList>
    </citation>
    <scope>NUCLEOTIDE SEQUENCE [LARGE SCALE GENOMIC DNA]</scope>
    <source>
        <strain evidence="1">PS685</strain>
    </source>
</reference>
<dbReference type="AlphaFoldDB" id="A0A5E7AD99"/>